<dbReference type="SUPFAM" id="SSF55729">
    <property type="entry name" value="Acyl-CoA N-acyltransferases (Nat)"/>
    <property type="match status" value="1"/>
</dbReference>
<accession>A0A256L8Q3</accession>
<sequence>MKFCFKTIEEMTGYEAFCVERLRSEVFVSEQKITLPEIDDEDFHAIHVFSLNDGKDNALATCRIFKDENGDWYLGRVVVSKDARGMHLGSKMINVVHEYLKEKNVNRIYCHAQMTAKPFYDCLGYQVKGDIFDEGGVEHVLMYKDL</sequence>
<evidence type="ECO:0000313" key="4">
    <source>
        <dbReference type="Proteomes" id="UP000215828"/>
    </source>
</evidence>
<protein>
    <submittedName>
        <fullName evidence="3">GNAT family N-acetyltransferase</fullName>
    </submittedName>
</protein>
<reference evidence="3 4" key="1">
    <citation type="submission" date="2017-04" db="EMBL/GenBank/DDBJ databases">
        <authorList>
            <person name="Afonso C.L."/>
            <person name="Miller P.J."/>
            <person name="Scott M.A."/>
            <person name="Spackman E."/>
            <person name="Goraichik I."/>
            <person name="Dimitrov K.M."/>
            <person name="Suarez D.L."/>
            <person name="Swayne D.E."/>
        </authorList>
    </citation>
    <scope>NUCLEOTIDE SEQUENCE [LARGE SCALE GENOMIC DNA]</scope>
    <source>
        <strain evidence="3 4">609q</strain>
    </source>
</reference>
<dbReference type="AlphaFoldDB" id="A0A256L8Q3"/>
<dbReference type="PROSITE" id="PS51186">
    <property type="entry name" value="GNAT"/>
    <property type="match status" value="1"/>
</dbReference>
<evidence type="ECO:0000313" key="5">
    <source>
        <dbReference type="Proteomes" id="UP000216316"/>
    </source>
</evidence>
<keyword evidence="5" id="KW-1185">Reference proteome</keyword>
<proteinExistence type="predicted"/>
<reference evidence="4 5" key="3">
    <citation type="submission" date="2017-09" db="EMBL/GenBank/DDBJ databases">
        <title>Tripartite evolution among Lactobacillus johnsonii, Lactobacillus taiwanensis, Lactobacillus reuteri and their rodent host.</title>
        <authorList>
            <person name="Wang T."/>
            <person name="Knowles S."/>
            <person name="Cheng C."/>
        </authorList>
    </citation>
    <scope>NUCLEOTIDE SEQUENCE [LARGE SCALE GENOMIC DNA]</scope>
    <source>
        <strain evidence="3 4">609q</strain>
        <strain evidence="2 5">609u</strain>
    </source>
</reference>
<dbReference type="InterPro" id="IPR000182">
    <property type="entry name" value="GNAT_dom"/>
</dbReference>
<evidence type="ECO:0000313" key="2">
    <source>
        <dbReference type="EMBL" id="OYR86728.1"/>
    </source>
</evidence>
<feature type="domain" description="N-acetyltransferase" evidence="1">
    <location>
        <begin position="6"/>
        <end position="146"/>
    </location>
</feature>
<dbReference type="EMBL" id="NGNV01000064">
    <property type="protein sequence ID" value="OYR86728.1"/>
    <property type="molecule type" value="Genomic_DNA"/>
</dbReference>
<dbReference type="PANTHER" id="PTHR13355">
    <property type="entry name" value="GLUCOSAMINE 6-PHOSPHATE N-ACETYLTRANSFERASE"/>
    <property type="match status" value="1"/>
</dbReference>
<dbReference type="EMBL" id="NGNX01000064">
    <property type="protein sequence ID" value="OYR89799.1"/>
    <property type="molecule type" value="Genomic_DNA"/>
</dbReference>
<dbReference type="InterPro" id="IPR039143">
    <property type="entry name" value="GNPNAT1-like"/>
</dbReference>
<dbReference type="Gene3D" id="3.40.630.30">
    <property type="match status" value="1"/>
</dbReference>
<reference evidence="2" key="2">
    <citation type="submission" date="2017-05" db="EMBL/GenBank/DDBJ databases">
        <authorList>
            <person name="Lin X.B."/>
            <person name="Stothard P."/>
            <person name="Tasseva G."/>
            <person name="Walter J."/>
        </authorList>
    </citation>
    <scope>NUCLEOTIDE SEQUENCE</scope>
    <source>
        <strain evidence="2">609u</strain>
    </source>
</reference>
<comment type="caution">
    <text evidence="3">The sequence shown here is derived from an EMBL/GenBank/DDBJ whole genome shotgun (WGS) entry which is preliminary data.</text>
</comment>
<keyword evidence="3" id="KW-0808">Transferase</keyword>
<dbReference type="Proteomes" id="UP000215828">
    <property type="component" value="Unassembled WGS sequence"/>
</dbReference>
<dbReference type="CDD" id="cd04301">
    <property type="entry name" value="NAT_SF"/>
    <property type="match status" value="1"/>
</dbReference>
<evidence type="ECO:0000259" key="1">
    <source>
        <dbReference type="PROSITE" id="PS51186"/>
    </source>
</evidence>
<dbReference type="Pfam" id="PF13673">
    <property type="entry name" value="Acetyltransf_10"/>
    <property type="match status" value="1"/>
</dbReference>
<name>A0A256L8Q3_9LACO</name>
<dbReference type="RefSeq" id="WP_057718225.1">
    <property type="nucleotide sequence ID" value="NZ_CAMTQP010000020.1"/>
</dbReference>
<organism evidence="3 4">
    <name type="scientific">Lactobacillus taiwanensis</name>
    <dbReference type="NCBI Taxonomy" id="508451"/>
    <lineage>
        <taxon>Bacteria</taxon>
        <taxon>Bacillati</taxon>
        <taxon>Bacillota</taxon>
        <taxon>Bacilli</taxon>
        <taxon>Lactobacillales</taxon>
        <taxon>Lactobacillaceae</taxon>
        <taxon>Lactobacillus</taxon>
    </lineage>
</organism>
<dbReference type="InterPro" id="IPR016181">
    <property type="entry name" value="Acyl_CoA_acyltransferase"/>
</dbReference>
<dbReference type="Proteomes" id="UP000216316">
    <property type="component" value="Unassembled WGS sequence"/>
</dbReference>
<dbReference type="GO" id="GO:0008080">
    <property type="term" value="F:N-acetyltransferase activity"/>
    <property type="evidence" value="ECO:0007669"/>
    <property type="project" value="TreeGrafter"/>
</dbReference>
<gene>
    <name evidence="2" type="ORF">CBF53_10910</name>
    <name evidence="3" type="ORF">CBF70_11685</name>
</gene>
<evidence type="ECO:0000313" key="3">
    <source>
        <dbReference type="EMBL" id="OYR89799.1"/>
    </source>
</evidence>